<proteinExistence type="inferred from homology"/>
<keyword evidence="8 11" id="KW-0010">Activator</keyword>
<dbReference type="GO" id="GO:0030154">
    <property type="term" value="P:cell differentiation"/>
    <property type="evidence" value="ECO:0007669"/>
    <property type="project" value="TreeGrafter"/>
</dbReference>
<comment type="function">
    <text evidence="11">Transcriptional activator that specifically binds 5'-GATA-3' or 5'-GAT-3' motifs within gene promoters.</text>
</comment>
<dbReference type="Gene3D" id="3.30.50.10">
    <property type="entry name" value="Erythroid Transcription Factor GATA-1, subunit A"/>
    <property type="match status" value="1"/>
</dbReference>
<dbReference type="GO" id="GO:0005634">
    <property type="term" value="C:nucleus"/>
    <property type="evidence" value="ECO:0007669"/>
    <property type="project" value="UniProtKB-SubCell"/>
</dbReference>
<evidence type="ECO:0000256" key="13">
    <source>
        <dbReference type="SAM" id="MobiDB-lite"/>
    </source>
</evidence>
<organism evidence="15 16">
    <name type="scientific">Phaseolus angularis</name>
    <name type="common">Azuki bean</name>
    <name type="synonym">Vigna angularis</name>
    <dbReference type="NCBI Taxonomy" id="3914"/>
    <lineage>
        <taxon>Eukaryota</taxon>
        <taxon>Viridiplantae</taxon>
        <taxon>Streptophyta</taxon>
        <taxon>Embryophyta</taxon>
        <taxon>Tracheophyta</taxon>
        <taxon>Spermatophyta</taxon>
        <taxon>Magnoliopsida</taxon>
        <taxon>eudicotyledons</taxon>
        <taxon>Gunneridae</taxon>
        <taxon>Pentapetalae</taxon>
        <taxon>rosids</taxon>
        <taxon>fabids</taxon>
        <taxon>Fabales</taxon>
        <taxon>Fabaceae</taxon>
        <taxon>Papilionoideae</taxon>
        <taxon>50 kb inversion clade</taxon>
        <taxon>NPAAA clade</taxon>
        <taxon>indigoferoid/millettioid clade</taxon>
        <taxon>Phaseoleae</taxon>
        <taxon>Vigna</taxon>
    </lineage>
</organism>
<evidence type="ECO:0000256" key="11">
    <source>
        <dbReference type="PIRNR" id="PIRNR016992"/>
    </source>
</evidence>
<evidence type="ECO:0000256" key="10">
    <source>
        <dbReference type="ARBA" id="ARBA00023242"/>
    </source>
</evidence>
<accession>A0A0L9TAD8</accession>
<keyword evidence="9 11" id="KW-0804">Transcription</keyword>
<protein>
    <recommendedName>
        <fullName evidence="11">GATA transcription factor</fullName>
    </recommendedName>
</protein>
<keyword evidence="3" id="KW-0479">Metal-binding</keyword>
<sequence>MEAPEYFVGGYFAAGGADQFTQQDKRHADQKIGESFAIDDLLDFSHADAIMSDGFFDNVAGNSTDSSTVTAVDSCNSSISGSDNRFAAAIVPRGYAGDPQFSGELCVPYDDMAELEWLSNFVEDSFSAEEELKTLQLLSGAAASTAIGAKPQTPESSSSTDTLPPFASDETARNAPFLHTETPLPGKARSKRSRAAPGDWSTRLLRLVAPEQERPPQAKDSPVKKREGTNAECSGRKCLHCGAEKTPQWRTGPMGPKTLCNACGVRFKSGRLVPEYRPAASPTFVSTKHSNSHRKVLELRRQKEIHRQQHQQLMSQSSIFGVSNGGDEFLIHHHHHHQHCGPDFRHVI</sequence>
<evidence type="ECO:0000256" key="1">
    <source>
        <dbReference type="ARBA" id="ARBA00004123"/>
    </source>
</evidence>
<dbReference type="PROSITE" id="PS00344">
    <property type="entry name" value="GATA_ZN_FINGER_1"/>
    <property type="match status" value="1"/>
</dbReference>
<dbReference type="SUPFAM" id="SSF57716">
    <property type="entry name" value="Glucocorticoid receptor-like (DNA-binding domain)"/>
    <property type="match status" value="1"/>
</dbReference>
<keyword evidence="6 11" id="KW-0805">Transcription regulation</keyword>
<evidence type="ECO:0000256" key="8">
    <source>
        <dbReference type="ARBA" id="ARBA00023159"/>
    </source>
</evidence>
<dbReference type="PANTHER" id="PTHR45658:SF124">
    <property type="entry name" value="GATA TRANSCRIPTION FACTOR 5-LIKE"/>
    <property type="match status" value="1"/>
</dbReference>
<dbReference type="CDD" id="cd00202">
    <property type="entry name" value="ZnF_GATA"/>
    <property type="match status" value="1"/>
</dbReference>
<dbReference type="InterPro" id="IPR000679">
    <property type="entry name" value="Znf_GATA"/>
</dbReference>
<dbReference type="InterPro" id="IPR016679">
    <property type="entry name" value="TF_GATA_pln"/>
</dbReference>
<dbReference type="GO" id="GO:0045893">
    <property type="term" value="P:positive regulation of DNA-templated transcription"/>
    <property type="evidence" value="ECO:0007669"/>
    <property type="project" value="InterPro"/>
</dbReference>
<dbReference type="PANTHER" id="PTHR45658">
    <property type="entry name" value="GATA TRANSCRIPTION FACTOR"/>
    <property type="match status" value="1"/>
</dbReference>
<dbReference type="Pfam" id="PF00320">
    <property type="entry name" value="GATA"/>
    <property type="match status" value="1"/>
</dbReference>
<dbReference type="EMBL" id="KQ258371">
    <property type="protein sequence ID" value="KOM27386.1"/>
    <property type="molecule type" value="Genomic_DNA"/>
</dbReference>
<dbReference type="KEGG" id="var:108320525"/>
<feature type="region of interest" description="Disordered" evidence="13">
    <location>
        <begin position="146"/>
        <end position="231"/>
    </location>
</feature>
<keyword evidence="4 12" id="KW-0863">Zinc-finger</keyword>
<keyword evidence="7 11" id="KW-0238">DNA-binding</keyword>
<dbReference type="GO" id="GO:0008270">
    <property type="term" value="F:zinc ion binding"/>
    <property type="evidence" value="ECO:0007669"/>
    <property type="project" value="UniProtKB-KW"/>
</dbReference>
<evidence type="ECO:0000256" key="4">
    <source>
        <dbReference type="ARBA" id="ARBA00022771"/>
    </source>
</evidence>
<dbReference type="PROSITE" id="PS50114">
    <property type="entry name" value="GATA_ZN_FINGER_2"/>
    <property type="match status" value="1"/>
</dbReference>
<evidence type="ECO:0000313" key="16">
    <source>
        <dbReference type="Proteomes" id="UP000053144"/>
    </source>
</evidence>
<evidence type="ECO:0000259" key="14">
    <source>
        <dbReference type="PROSITE" id="PS50114"/>
    </source>
</evidence>
<evidence type="ECO:0000256" key="12">
    <source>
        <dbReference type="PROSITE-ProRule" id="PRU00094"/>
    </source>
</evidence>
<evidence type="ECO:0000313" key="15">
    <source>
        <dbReference type="EMBL" id="KOM27386.1"/>
    </source>
</evidence>
<dbReference type="Proteomes" id="UP000053144">
    <property type="component" value="Unassembled WGS sequence"/>
</dbReference>
<dbReference type="OMA" id="ESYFPAK"/>
<evidence type="ECO:0000256" key="5">
    <source>
        <dbReference type="ARBA" id="ARBA00022833"/>
    </source>
</evidence>
<keyword evidence="10 11" id="KW-0539">Nucleus</keyword>
<dbReference type="InterPro" id="IPR013088">
    <property type="entry name" value="Znf_NHR/GATA"/>
</dbReference>
<evidence type="ECO:0000256" key="9">
    <source>
        <dbReference type="ARBA" id="ARBA00023163"/>
    </source>
</evidence>
<dbReference type="AlphaFoldDB" id="A0A0L9TAD8"/>
<feature type="compositionally biased region" description="Basic and acidic residues" evidence="13">
    <location>
        <begin position="211"/>
        <end position="229"/>
    </location>
</feature>
<dbReference type="GO" id="GO:0043565">
    <property type="term" value="F:sequence-specific DNA binding"/>
    <property type="evidence" value="ECO:0007669"/>
    <property type="project" value="InterPro"/>
</dbReference>
<gene>
    <name evidence="15" type="ORF">LR48_Vigan406s019600</name>
</gene>
<evidence type="ECO:0000256" key="6">
    <source>
        <dbReference type="ARBA" id="ARBA00023015"/>
    </source>
</evidence>
<evidence type="ECO:0000256" key="3">
    <source>
        <dbReference type="ARBA" id="ARBA00022723"/>
    </source>
</evidence>
<dbReference type="InterPro" id="IPR051140">
    <property type="entry name" value="GATA_TF"/>
</dbReference>
<name>A0A0L9TAD8_PHAAN</name>
<reference evidence="16" key="1">
    <citation type="journal article" date="2015" name="Proc. Natl. Acad. Sci. U.S.A.">
        <title>Genome sequencing of adzuki bean (Vigna angularis) provides insight into high starch and low fat accumulation and domestication.</title>
        <authorList>
            <person name="Yang K."/>
            <person name="Tian Z."/>
            <person name="Chen C."/>
            <person name="Luo L."/>
            <person name="Zhao B."/>
            <person name="Wang Z."/>
            <person name="Yu L."/>
            <person name="Li Y."/>
            <person name="Sun Y."/>
            <person name="Li W."/>
            <person name="Chen Y."/>
            <person name="Li Y."/>
            <person name="Zhang Y."/>
            <person name="Ai D."/>
            <person name="Zhao J."/>
            <person name="Shang C."/>
            <person name="Ma Y."/>
            <person name="Wu B."/>
            <person name="Wang M."/>
            <person name="Gao L."/>
            <person name="Sun D."/>
            <person name="Zhang P."/>
            <person name="Guo F."/>
            <person name="Wang W."/>
            <person name="Li Y."/>
            <person name="Wang J."/>
            <person name="Varshney R.K."/>
            <person name="Wang J."/>
            <person name="Ling H.Q."/>
            <person name="Wan P."/>
        </authorList>
    </citation>
    <scope>NUCLEOTIDE SEQUENCE</scope>
    <source>
        <strain evidence="16">cv. Jingnong 6</strain>
    </source>
</reference>
<dbReference type="OrthoDB" id="2162994at2759"/>
<comment type="similarity">
    <text evidence="2 11">Belongs to the type IV zinc-finger family. Class A subfamily.</text>
</comment>
<comment type="subcellular location">
    <subcellularLocation>
        <location evidence="1 11">Nucleus</location>
    </subcellularLocation>
</comment>
<dbReference type="FunFam" id="3.30.50.10:FF:000018">
    <property type="entry name" value="GATA transcription factor"/>
    <property type="match status" value="1"/>
</dbReference>
<dbReference type="SMART" id="SM00401">
    <property type="entry name" value="ZnF_GATA"/>
    <property type="match status" value="1"/>
</dbReference>
<dbReference type="PIRSF" id="PIRSF016992">
    <property type="entry name" value="TF_GATA_plant"/>
    <property type="match status" value="1"/>
</dbReference>
<dbReference type="STRING" id="3914.A0A0L9TAD8"/>
<dbReference type="Gramene" id="KOM27386">
    <property type="protein sequence ID" value="KOM27386"/>
    <property type="gene ID" value="LR48_Vigan406s019600"/>
</dbReference>
<keyword evidence="5" id="KW-0862">Zinc</keyword>
<feature type="domain" description="GATA-type" evidence="14">
    <location>
        <begin position="232"/>
        <end position="268"/>
    </location>
</feature>
<feature type="compositionally biased region" description="Polar residues" evidence="13">
    <location>
        <begin position="153"/>
        <end position="162"/>
    </location>
</feature>
<evidence type="ECO:0000256" key="7">
    <source>
        <dbReference type="ARBA" id="ARBA00023125"/>
    </source>
</evidence>
<evidence type="ECO:0000256" key="2">
    <source>
        <dbReference type="ARBA" id="ARBA00005694"/>
    </source>
</evidence>